<dbReference type="GO" id="GO:0008270">
    <property type="term" value="F:zinc ion binding"/>
    <property type="evidence" value="ECO:0007669"/>
    <property type="project" value="UniProtKB-KW"/>
</dbReference>
<dbReference type="Pfam" id="PF17921">
    <property type="entry name" value="Integrase_H2C2"/>
    <property type="match status" value="1"/>
</dbReference>
<evidence type="ECO:0000256" key="5">
    <source>
        <dbReference type="ARBA" id="ARBA00022722"/>
    </source>
</evidence>
<dbReference type="EMBL" id="AC121362">
    <property type="protein sequence ID" value="AAU10683.1"/>
    <property type="molecule type" value="Genomic_DNA"/>
</dbReference>
<keyword evidence="9" id="KW-0378">Hydrolase</keyword>
<dbReference type="GO" id="GO:0015074">
    <property type="term" value="P:DNA integration"/>
    <property type="evidence" value="ECO:0007669"/>
    <property type="project" value="UniProtKB-KW"/>
</dbReference>
<dbReference type="InterPro" id="IPR012337">
    <property type="entry name" value="RNaseH-like_sf"/>
</dbReference>
<feature type="compositionally biased region" description="Basic and acidic residues" evidence="17">
    <location>
        <begin position="427"/>
        <end position="437"/>
    </location>
</feature>
<dbReference type="Proteomes" id="UP000000763">
    <property type="component" value="Chromosome 5"/>
</dbReference>
<keyword evidence="13" id="KW-0239">DNA-directed DNA polymerase</keyword>
<dbReference type="FunFam" id="3.10.20.370:FF:000001">
    <property type="entry name" value="Retrovirus-related Pol polyprotein from transposon 17.6-like protein"/>
    <property type="match status" value="1"/>
</dbReference>
<dbReference type="InterPro" id="IPR005162">
    <property type="entry name" value="Retrotrans_gag_dom"/>
</dbReference>
<dbReference type="SMART" id="SM00343">
    <property type="entry name" value="ZnF_C2HC"/>
    <property type="match status" value="1"/>
</dbReference>
<reference evidence="21" key="2">
    <citation type="journal article" date="2008" name="Nucleic Acids Res.">
        <title>The rice annotation project database (RAP-DB): 2008 update.</title>
        <authorList>
            <consortium name="The rice annotation project (RAP)"/>
        </authorList>
    </citation>
    <scope>GENOME REANNOTATION</scope>
    <source>
        <strain evidence="21">cv. Nipponbare</strain>
    </source>
</reference>
<keyword evidence="15" id="KW-0233">DNA recombination</keyword>
<dbReference type="InterPro" id="IPR036875">
    <property type="entry name" value="Znf_CCHC_sf"/>
</dbReference>
<evidence type="ECO:0000256" key="8">
    <source>
        <dbReference type="ARBA" id="ARBA00022759"/>
    </source>
</evidence>
<keyword evidence="16" id="KW-0863">Zinc-finger</keyword>
<keyword evidence="3" id="KW-0808">Transferase</keyword>
<evidence type="ECO:0000259" key="19">
    <source>
        <dbReference type="PROSITE" id="PS50878"/>
    </source>
</evidence>
<dbReference type="GO" id="GO:0004190">
    <property type="term" value="F:aspartic-type endopeptidase activity"/>
    <property type="evidence" value="ECO:0007669"/>
    <property type="project" value="UniProtKB-KW"/>
</dbReference>
<dbReference type="InterPro" id="IPR001878">
    <property type="entry name" value="Znf_CCHC"/>
</dbReference>
<evidence type="ECO:0000259" key="18">
    <source>
        <dbReference type="PROSITE" id="PS50158"/>
    </source>
</evidence>
<dbReference type="SUPFAM" id="SSF54160">
    <property type="entry name" value="Chromo domain-like"/>
    <property type="match status" value="1"/>
</dbReference>
<feature type="region of interest" description="Disordered" evidence="17">
    <location>
        <begin position="288"/>
        <end position="320"/>
    </location>
</feature>
<keyword evidence="5" id="KW-0540">Nuclease</keyword>
<dbReference type="InterPro" id="IPR021109">
    <property type="entry name" value="Peptidase_aspartic_dom_sf"/>
</dbReference>
<evidence type="ECO:0000256" key="2">
    <source>
        <dbReference type="ARBA" id="ARBA00022670"/>
    </source>
</evidence>
<dbReference type="Pfam" id="PF00098">
    <property type="entry name" value="zf-CCHC"/>
    <property type="match status" value="1"/>
</dbReference>
<evidence type="ECO:0000256" key="7">
    <source>
        <dbReference type="ARBA" id="ARBA00022750"/>
    </source>
</evidence>
<dbReference type="Pfam" id="PF24626">
    <property type="entry name" value="SH3_Tf2-1"/>
    <property type="match status" value="1"/>
</dbReference>
<dbReference type="GO" id="GO:0006310">
    <property type="term" value="P:DNA recombination"/>
    <property type="evidence" value="ECO:0007669"/>
    <property type="project" value="UniProtKB-KW"/>
</dbReference>
<evidence type="ECO:0000256" key="16">
    <source>
        <dbReference type="PROSITE-ProRule" id="PRU00047"/>
    </source>
</evidence>
<dbReference type="Gene3D" id="2.40.70.10">
    <property type="entry name" value="Acid Proteases"/>
    <property type="match status" value="1"/>
</dbReference>
<name>Q688S2_ORYSJ</name>
<dbReference type="Pfam" id="PF08284">
    <property type="entry name" value="RVP_2"/>
    <property type="match status" value="1"/>
</dbReference>
<dbReference type="GO" id="GO:0003887">
    <property type="term" value="F:DNA-directed DNA polymerase activity"/>
    <property type="evidence" value="ECO:0007669"/>
    <property type="project" value="UniProtKB-KW"/>
</dbReference>
<evidence type="ECO:0000256" key="12">
    <source>
        <dbReference type="ARBA" id="ARBA00022918"/>
    </source>
</evidence>
<dbReference type="Pfam" id="PF17917">
    <property type="entry name" value="RT_RNaseH"/>
    <property type="match status" value="1"/>
</dbReference>
<evidence type="ECO:0000256" key="3">
    <source>
        <dbReference type="ARBA" id="ARBA00022679"/>
    </source>
</evidence>
<keyword evidence="12" id="KW-0695">RNA-directed DNA polymerase</keyword>
<dbReference type="Gene3D" id="3.30.70.270">
    <property type="match status" value="2"/>
</dbReference>
<dbReference type="EC" id="2.7.7.49" evidence="1"/>
<dbReference type="Pfam" id="PF00078">
    <property type="entry name" value="RVT_1"/>
    <property type="match status" value="1"/>
</dbReference>
<dbReference type="Gene3D" id="3.30.420.10">
    <property type="entry name" value="Ribonuclease H-like superfamily/Ribonuclease H"/>
    <property type="match status" value="2"/>
</dbReference>
<feature type="region of interest" description="Disordered" evidence="17">
    <location>
        <begin position="427"/>
        <end position="526"/>
    </location>
</feature>
<feature type="domain" description="CCHC-type" evidence="18">
    <location>
        <begin position="525"/>
        <end position="540"/>
    </location>
</feature>
<feature type="compositionally biased region" description="Polar residues" evidence="17">
    <location>
        <begin position="474"/>
        <end position="495"/>
    </location>
</feature>
<dbReference type="PANTHER" id="PTHR37984:SF5">
    <property type="entry name" value="PROTEIN NYNRIN-LIKE"/>
    <property type="match status" value="1"/>
</dbReference>
<dbReference type="FunFam" id="3.30.70.270:FF:000020">
    <property type="entry name" value="Transposon Tf2-6 polyprotein-like Protein"/>
    <property type="match status" value="1"/>
</dbReference>
<dbReference type="Gene3D" id="1.10.340.70">
    <property type="match status" value="1"/>
</dbReference>
<dbReference type="Gene3D" id="4.10.60.10">
    <property type="entry name" value="Zinc finger, CCHC-type"/>
    <property type="match status" value="1"/>
</dbReference>
<keyword evidence="16" id="KW-0862">Zinc</keyword>
<dbReference type="Pfam" id="PF03732">
    <property type="entry name" value="Retrotrans_gag"/>
    <property type="match status" value="1"/>
</dbReference>
<dbReference type="GO" id="GO:0003964">
    <property type="term" value="F:RNA-directed DNA polymerase activity"/>
    <property type="evidence" value="ECO:0007669"/>
    <property type="project" value="UniProtKB-KW"/>
</dbReference>
<evidence type="ECO:0000256" key="9">
    <source>
        <dbReference type="ARBA" id="ARBA00022801"/>
    </source>
</evidence>
<evidence type="ECO:0000256" key="14">
    <source>
        <dbReference type="ARBA" id="ARBA00023125"/>
    </source>
</evidence>
<protein>
    <recommendedName>
        <fullName evidence="1">RNA-directed DNA polymerase</fullName>
        <ecNumber evidence="1">2.7.7.49</ecNumber>
    </recommendedName>
</protein>
<dbReference type="InterPro" id="IPR000477">
    <property type="entry name" value="RT_dom"/>
</dbReference>
<accession>Q688S2</accession>
<evidence type="ECO:0000256" key="6">
    <source>
        <dbReference type="ARBA" id="ARBA00022723"/>
    </source>
</evidence>
<dbReference type="Gene3D" id="3.10.10.10">
    <property type="entry name" value="HIV Type 1 Reverse Transcriptase, subunit A, domain 1"/>
    <property type="match status" value="1"/>
</dbReference>
<dbReference type="InterPro" id="IPR041373">
    <property type="entry name" value="RT_RNaseH"/>
</dbReference>
<keyword evidence="11" id="KW-0229">DNA integration</keyword>
<evidence type="ECO:0000256" key="13">
    <source>
        <dbReference type="ARBA" id="ARBA00022932"/>
    </source>
</evidence>
<dbReference type="InterPro" id="IPR050951">
    <property type="entry name" value="Retrovirus_Pol_polyprotein"/>
</dbReference>
<dbReference type="InterPro" id="IPR016197">
    <property type="entry name" value="Chromo-like_dom_sf"/>
</dbReference>
<evidence type="ECO:0000256" key="17">
    <source>
        <dbReference type="SAM" id="MobiDB-lite"/>
    </source>
</evidence>
<keyword evidence="7" id="KW-0064">Aspartyl protease</keyword>
<dbReference type="PANTHER" id="PTHR37984">
    <property type="entry name" value="PROTEIN CBG26694"/>
    <property type="match status" value="1"/>
</dbReference>
<dbReference type="SUPFAM" id="SSF53098">
    <property type="entry name" value="Ribonuclease H-like"/>
    <property type="match status" value="1"/>
</dbReference>
<keyword evidence="10" id="KW-0460">Magnesium</keyword>
<keyword evidence="6" id="KW-0479">Metal-binding</keyword>
<gene>
    <name evidence="20" type="primary">OSJNBa0009N21.5</name>
</gene>
<dbReference type="SUPFAM" id="SSF50630">
    <property type="entry name" value="Acid proteases"/>
    <property type="match status" value="1"/>
</dbReference>
<reference evidence="21" key="1">
    <citation type="journal article" date="2005" name="Nature">
        <title>The map-based sequence of the rice genome.</title>
        <authorList>
            <consortium name="International rice genome sequencing project (IRGSP)"/>
            <person name="Matsumoto T."/>
            <person name="Wu J."/>
            <person name="Kanamori H."/>
            <person name="Katayose Y."/>
            <person name="Fujisawa M."/>
            <person name="Namiki N."/>
            <person name="Mizuno H."/>
            <person name="Yamamoto K."/>
            <person name="Antonio B.A."/>
            <person name="Baba T."/>
            <person name="Sakata K."/>
            <person name="Nagamura Y."/>
            <person name="Aoki H."/>
            <person name="Arikawa K."/>
            <person name="Arita K."/>
            <person name="Bito T."/>
            <person name="Chiden Y."/>
            <person name="Fujitsuka N."/>
            <person name="Fukunaka R."/>
            <person name="Hamada M."/>
            <person name="Harada C."/>
            <person name="Hayashi A."/>
            <person name="Hijishita S."/>
            <person name="Honda M."/>
            <person name="Hosokawa S."/>
            <person name="Ichikawa Y."/>
            <person name="Idonuma A."/>
            <person name="Iijima M."/>
            <person name="Ikeda M."/>
            <person name="Ikeno M."/>
            <person name="Ito K."/>
            <person name="Ito S."/>
            <person name="Ito T."/>
            <person name="Ito Y."/>
            <person name="Ito Y."/>
            <person name="Iwabuchi A."/>
            <person name="Kamiya K."/>
            <person name="Karasawa W."/>
            <person name="Kurita K."/>
            <person name="Katagiri S."/>
            <person name="Kikuta A."/>
            <person name="Kobayashi H."/>
            <person name="Kobayashi N."/>
            <person name="Machita K."/>
            <person name="Maehara T."/>
            <person name="Masukawa M."/>
            <person name="Mizubayashi T."/>
            <person name="Mukai Y."/>
            <person name="Nagasaki H."/>
            <person name="Nagata Y."/>
            <person name="Naito S."/>
            <person name="Nakashima M."/>
            <person name="Nakama Y."/>
            <person name="Nakamichi Y."/>
            <person name="Nakamura M."/>
            <person name="Meguro A."/>
            <person name="Negishi M."/>
            <person name="Ohta I."/>
            <person name="Ohta T."/>
            <person name="Okamoto M."/>
            <person name="Ono N."/>
            <person name="Saji S."/>
            <person name="Sakaguchi M."/>
            <person name="Sakai K."/>
            <person name="Shibata M."/>
            <person name="Shimokawa T."/>
            <person name="Song J."/>
            <person name="Takazaki Y."/>
            <person name="Terasawa K."/>
            <person name="Tsugane M."/>
            <person name="Tsuji K."/>
            <person name="Ueda S."/>
            <person name="Waki K."/>
            <person name="Yamagata H."/>
            <person name="Yamamoto M."/>
            <person name="Yamamoto S."/>
            <person name="Yamane H."/>
            <person name="Yoshiki S."/>
            <person name="Yoshihara R."/>
            <person name="Yukawa K."/>
            <person name="Zhong H."/>
            <person name="Yano M."/>
            <person name="Yuan Q."/>
            <person name="Ouyang S."/>
            <person name="Liu J."/>
            <person name="Jones K.M."/>
            <person name="Gansberger K."/>
            <person name="Moffat K."/>
            <person name="Hill J."/>
            <person name="Bera J."/>
            <person name="Fadrosh D."/>
            <person name="Jin S."/>
            <person name="Johri S."/>
            <person name="Kim M."/>
            <person name="Overton L."/>
            <person name="Reardon M."/>
            <person name="Tsitrin T."/>
            <person name="Vuong H."/>
            <person name="Weaver B."/>
            <person name="Ciecko A."/>
            <person name="Tallon L."/>
            <person name="Jackson J."/>
            <person name="Pai G."/>
            <person name="Aken S.V."/>
            <person name="Utterback T."/>
            <person name="Reidmuller S."/>
            <person name="Feldblyum T."/>
            <person name="Hsiao J."/>
            <person name="Zismann V."/>
            <person name="Iobst S."/>
            <person name="de Vazeille A.R."/>
            <person name="Buell C.R."/>
            <person name="Ying K."/>
            <person name="Li Y."/>
            <person name="Lu T."/>
            <person name="Huang Y."/>
            <person name="Zhao Q."/>
            <person name="Feng Q."/>
            <person name="Zhang L."/>
            <person name="Zhu J."/>
            <person name="Weng Q."/>
            <person name="Mu J."/>
            <person name="Lu Y."/>
            <person name="Fan D."/>
            <person name="Liu Y."/>
            <person name="Guan J."/>
            <person name="Zhang Y."/>
            <person name="Yu S."/>
            <person name="Liu X."/>
            <person name="Zhang Y."/>
            <person name="Hong G."/>
            <person name="Han B."/>
            <person name="Choisne N."/>
            <person name="Demange N."/>
            <person name="Orjeda G."/>
            <person name="Samain S."/>
            <person name="Cattolico L."/>
            <person name="Pelletier E."/>
            <person name="Couloux A."/>
            <person name="Segurens B."/>
            <person name="Wincker P."/>
            <person name="D'Hont A."/>
            <person name="Scarpelli C."/>
            <person name="Weissenbach J."/>
            <person name="Salanoubat M."/>
            <person name="Quetier F."/>
            <person name="Yu Y."/>
            <person name="Kim H.R."/>
            <person name="Rambo T."/>
            <person name="Currie J."/>
            <person name="Collura K."/>
            <person name="Luo M."/>
            <person name="Yang T."/>
            <person name="Ammiraju J.S.S."/>
            <person name="Engler F."/>
            <person name="Soderlund C."/>
            <person name="Wing R.A."/>
            <person name="Palmer L.E."/>
            <person name="de la Bastide M."/>
            <person name="Spiegel L."/>
            <person name="Nascimento L."/>
            <person name="Zutavern T."/>
            <person name="O'Shaughnessy A."/>
            <person name="Dike S."/>
            <person name="Dedhia N."/>
            <person name="Preston R."/>
            <person name="Balija V."/>
            <person name="McCombie W.R."/>
            <person name="Chow T."/>
            <person name="Chen H."/>
            <person name="Chung M."/>
            <person name="Chen C."/>
            <person name="Shaw J."/>
            <person name="Wu H."/>
            <person name="Hsiao K."/>
            <person name="Chao Y."/>
            <person name="Chu M."/>
            <person name="Cheng C."/>
            <person name="Hour A."/>
            <person name="Lee P."/>
            <person name="Lin S."/>
            <person name="Lin Y."/>
            <person name="Liou J."/>
            <person name="Liu S."/>
            <person name="Hsing Y."/>
            <person name="Raghuvanshi S."/>
            <person name="Mohanty A."/>
            <person name="Bharti A.K."/>
            <person name="Gaur A."/>
            <person name="Gupta V."/>
            <person name="Kumar D."/>
            <person name="Ravi V."/>
            <person name="Vij S."/>
            <person name="Kapur A."/>
            <person name="Khurana P."/>
            <person name="Khurana P."/>
            <person name="Khurana J.P."/>
            <person name="Tyagi A.K."/>
            <person name="Gaikwad K."/>
            <person name="Singh A."/>
            <person name="Dalal V."/>
            <person name="Srivastava S."/>
            <person name="Dixit A."/>
            <person name="Pal A.K."/>
            <person name="Ghazi I.A."/>
            <person name="Yadav M."/>
            <person name="Pandit A."/>
            <person name="Bhargava A."/>
            <person name="Sureshbabu K."/>
            <person name="Batra K."/>
            <person name="Sharma T.R."/>
            <person name="Mohapatra T."/>
            <person name="Singh N.K."/>
            <person name="Messing J."/>
            <person name="Nelson A.B."/>
            <person name="Fuks G."/>
            <person name="Kavchok S."/>
            <person name="Keizer G."/>
            <person name="Linton E."/>
            <person name="Llaca V."/>
            <person name="Song R."/>
            <person name="Tanyolac B."/>
            <person name="Young S."/>
            <person name="Ho-Il K."/>
            <person name="Hahn J.H."/>
            <person name="Sangsakoo G."/>
            <person name="Vanavichit A."/>
            <person name="de Mattos Luiz.A.T."/>
            <person name="Zimmer P.D."/>
            <person name="Malone G."/>
            <person name="Dellagostin O."/>
            <person name="de Oliveira A.C."/>
            <person name="Bevan M."/>
            <person name="Bancroft I."/>
            <person name="Minx P."/>
            <person name="Cordum H."/>
            <person name="Wilson R."/>
            <person name="Cheng Z."/>
            <person name="Jin W."/>
            <person name="Jiang J."/>
            <person name="Leong S.A."/>
            <person name="Iwama H."/>
            <person name="Gojobori T."/>
            <person name="Itoh T."/>
            <person name="Niimura Y."/>
            <person name="Fujii Y."/>
            <person name="Habara T."/>
            <person name="Sakai H."/>
            <person name="Sato Y."/>
            <person name="Wilson G."/>
            <person name="Kumar K."/>
            <person name="McCouch S."/>
            <person name="Juretic N."/>
            <person name="Hoen D."/>
            <person name="Wright S."/>
            <person name="Bruskiewich R."/>
            <person name="Bureau T."/>
            <person name="Miyao A."/>
            <person name="Hirochika H."/>
            <person name="Nishikawa T."/>
            <person name="Kadowaki K."/>
            <person name="Sugiura M."/>
            <person name="Burr B."/>
            <person name="Sasaki T."/>
        </authorList>
    </citation>
    <scope>NUCLEOTIDE SEQUENCE [LARGE SCALE GENOMIC DNA]</scope>
    <source>
        <strain evidence="21">cv. Nipponbare</strain>
    </source>
</reference>
<evidence type="ECO:0000313" key="20">
    <source>
        <dbReference type="EMBL" id="AAU10683.1"/>
    </source>
</evidence>
<evidence type="ECO:0000256" key="11">
    <source>
        <dbReference type="ARBA" id="ARBA00022908"/>
    </source>
</evidence>
<dbReference type="InterPro" id="IPR056924">
    <property type="entry name" value="SH3_Tf2-1"/>
</dbReference>
<dbReference type="InterPro" id="IPR043128">
    <property type="entry name" value="Rev_trsase/Diguanyl_cyclase"/>
</dbReference>
<dbReference type="SUPFAM" id="SSF56672">
    <property type="entry name" value="DNA/RNA polymerases"/>
    <property type="match status" value="1"/>
</dbReference>
<keyword evidence="2" id="KW-0645">Protease</keyword>
<dbReference type="InterPro" id="IPR043502">
    <property type="entry name" value="DNA/RNA_pol_sf"/>
</dbReference>
<evidence type="ECO:0000256" key="4">
    <source>
        <dbReference type="ARBA" id="ARBA00022695"/>
    </source>
</evidence>
<evidence type="ECO:0000256" key="10">
    <source>
        <dbReference type="ARBA" id="ARBA00022842"/>
    </source>
</evidence>
<feature type="domain" description="Reverse transcriptase" evidence="19">
    <location>
        <begin position="749"/>
        <end position="928"/>
    </location>
</feature>
<keyword evidence="14" id="KW-0238">DNA-binding</keyword>
<dbReference type="GO" id="GO:0006508">
    <property type="term" value="P:proteolysis"/>
    <property type="evidence" value="ECO:0007669"/>
    <property type="project" value="UniProtKB-KW"/>
</dbReference>
<evidence type="ECO:0000313" key="21">
    <source>
        <dbReference type="Proteomes" id="UP000000763"/>
    </source>
</evidence>
<organism evidence="20 21">
    <name type="scientific">Oryza sativa subsp. japonica</name>
    <name type="common">Rice</name>
    <dbReference type="NCBI Taxonomy" id="39947"/>
    <lineage>
        <taxon>Eukaryota</taxon>
        <taxon>Viridiplantae</taxon>
        <taxon>Streptophyta</taxon>
        <taxon>Embryophyta</taxon>
        <taxon>Tracheophyta</taxon>
        <taxon>Spermatophyta</taxon>
        <taxon>Magnoliopsida</taxon>
        <taxon>Liliopsida</taxon>
        <taxon>Poales</taxon>
        <taxon>Poaceae</taxon>
        <taxon>BOP clade</taxon>
        <taxon>Oryzoideae</taxon>
        <taxon>Oryzeae</taxon>
        <taxon>Oryzinae</taxon>
        <taxon>Oryza</taxon>
        <taxon>Oryza sativa</taxon>
    </lineage>
</organism>
<dbReference type="GO" id="GO:0004519">
    <property type="term" value="F:endonuclease activity"/>
    <property type="evidence" value="ECO:0007669"/>
    <property type="project" value="UniProtKB-KW"/>
</dbReference>
<dbReference type="InterPro" id="IPR036397">
    <property type="entry name" value="RNaseH_sf"/>
</dbReference>
<dbReference type="PROSITE" id="PS50878">
    <property type="entry name" value="RT_POL"/>
    <property type="match status" value="1"/>
</dbReference>
<keyword evidence="8" id="KW-0255">Endonuclease</keyword>
<dbReference type="SUPFAM" id="SSF57756">
    <property type="entry name" value="Retrovirus zinc finger-like domains"/>
    <property type="match status" value="1"/>
</dbReference>
<keyword evidence="4" id="KW-0548">Nucleotidyltransferase</keyword>
<evidence type="ECO:0000256" key="15">
    <source>
        <dbReference type="ARBA" id="ARBA00023172"/>
    </source>
</evidence>
<dbReference type="GO" id="GO:0003677">
    <property type="term" value="F:DNA binding"/>
    <property type="evidence" value="ECO:0007669"/>
    <property type="project" value="UniProtKB-KW"/>
</dbReference>
<feature type="region of interest" description="Disordered" evidence="17">
    <location>
        <begin position="180"/>
        <end position="205"/>
    </location>
</feature>
<dbReference type="InterPro" id="IPR041588">
    <property type="entry name" value="Integrase_H2C2"/>
</dbReference>
<evidence type="ECO:0000256" key="1">
    <source>
        <dbReference type="ARBA" id="ARBA00012493"/>
    </source>
</evidence>
<dbReference type="CDD" id="cd00303">
    <property type="entry name" value="retropepsin_like"/>
    <property type="match status" value="1"/>
</dbReference>
<dbReference type="CDD" id="cd09274">
    <property type="entry name" value="RNase_HI_RT_Ty3"/>
    <property type="match status" value="1"/>
</dbReference>
<dbReference type="PROSITE" id="PS50158">
    <property type="entry name" value="ZF_CCHC"/>
    <property type="match status" value="1"/>
</dbReference>
<dbReference type="CDD" id="cd01647">
    <property type="entry name" value="RT_LTR"/>
    <property type="match status" value="1"/>
</dbReference>
<proteinExistence type="predicted"/>
<sequence length="1638" mass="185416">MADHPPNHRGEGMIDFVAELARMTLVVGYPNAPEYTTVPPLSGELPHRVRLEVHGYVGTCLANMVVEASGGIADHACQEAAYLMMPRLRERHNYIFHDTAYQFHPRRASGDDVSTFRPTAGENDTTFGHMCAVMRGMDRMHSNLHKASKALNDGKLVRIIALKDEIARLKRENAQLKGLPAPGGVRIRTTPRKSTTAPVRIQLAPRNPPLPAIPAAPAPAPAPVLVPVPAPASALSFAPASAARGPASGNGVAVATTAAAVPVVHSRVVARRTCQTPGAAQRDLMVYTRNGSRTTGEGSNGEERTDGVHPNSDFGNGPPPLPENPTLAQVMAHQTQMMTAMTQQASARWVVAQKKREFRALHQGNRTVTEYFHEFNRLARYAPEDVRTDAEKQEKFLAGLDDELTNQLISGDYADFERLVDKAIRQEDQRNKMDRKSKAAQFRSNQGSHQRPRFTPGQQSGPTTLIVHQHRPFNASNFHQGASGSQNHHGGQPNRSAAPRPQMALAQSATSAQAKKETGTKPGSCFNCGELGHFAKKCPKPRRAEPRFVQARVNHASTEEAQAAPEVVLGTFPVNSIPATILFDSGATHSFISKKFVGMHGLIREELSTPMRVHTPGNSSTSVQFSPSITIEIQRSPFLANLILLGSKDLDVILGMDWLTKFKGVIDCANRTVTLTNEKGETVVYKSPVSPKQGVSLNQIEVEIPVVTEEKNSRKLEEIPIVCEYPKVFPEDLTTMPPKREIEFRIDLAPGTAPIYKRPYRMAANELAEKKDKTKRMCVDYRALNEVTIKNKYPLPRIDDLFDQLKGAKVFSKIDLRSGYHQLRIREEDIPKTAFTTRYGLYECTVMSFGLTNAPAFFMNLMNKVFMEFLDKFVVVFIDDILIYSKSEEEHEQHLRLVLEKLKEHQLYAKSSKCDFWLSEVKFLRHVITAQGVAVDPSNVESITKWTPPKAVSQIRSFLGLAGYYRRFIENFSRIARPMTQLLKKDEKFKWTAECDKSFEELKKKLVSAPVLILPDQMKDFQVYCDASRHGLGCVLMQEGRVVSYASRQLRPHEGNYPTHDLELAAVVHALKIWRHYLIGNRCEVYTDHKSLKYIFTQPDLNLRQRRWLELIKDYDMSIHYHPGKANVVADALSRKSYCNALCIEGMCGELQQDLERLNVGIVEHGFVAALEAQPTLVDQVRAAQVNDPKIAELKKNMRVGKARDFLEDEHGTIWMGERLCVPDDKELKDLILIEAHQTQYSIHPGSTKMYKDLKEKFWWVSMRREIAEFVALCDVCQRVKAEHQRPAGLLQPLQIPEWKWEEIGMDFIIGLPRTSSGHDSIWVVVDRLTKVAHFIPVHTTYTCKREPIHFKVLAEIARGIGNPVKFQHSLPSADRWSDRRVNQILEDMLRACALDFGGAWDKSLPYAEFSYNNSYQASLQMALFKALYGRKCRTPLFWDQTGERQLFGTEVLAEAEEKVRTVRERLRIAQSRQKSYADNRRRELTFEAGDYVYLRVTPLRGVHRFQTKGKLAPRFVGPYKILEQRGEVAYQLELPSNMIGIHDVFHASQLKKCLRVPKEQANSEHIDIQEDMTYVERPVRILETSERRTRNKVTRFCRVQWSHHSEEEATWEREDELKATHPHLFASSSKSRGRDFI</sequence>